<keyword evidence="4" id="KW-1185">Reference proteome</keyword>
<evidence type="ECO:0000259" key="2">
    <source>
        <dbReference type="Pfam" id="PF01419"/>
    </source>
</evidence>
<reference evidence="3" key="1">
    <citation type="journal article" date="2023" name="Mol. Phylogenet. Evol.">
        <title>Genome-scale phylogeny and comparative genomics of the fungal order Sordariales.</title>
        <authorList>
            <person name="Hensen N."/>
            <person name="Bonometti L."/>
            <person name="Westerberg I."/>
            <person name="Brannstrom I.O."/>
            <person name="Guillou S."/>
            <person name="Cros-Aarteil S."/>
            <person name="Calhoun S."/>
            <person name="Haridas S."/>
            <person name="Kuo A."/>
            <person name="Mondo S."/>
            <person name="Pangilinan J."/>
            <person name="Riley R."/>
            <person name="LaButti K."/>
            <person name="Andreopoulos B."/>
            <person name="Lipzen A."/>
            <person name="Chen C."/>
            <person name="Yan M."/>
            <person name="Daum C."/>
            <person name="Ng V."/>
            <person name="Clum A."/>
            <person name="Steindorff A."/>
            <person name="Ohm R.A."/>
            <person name="Martin F."/>
            <person name="Silar P."/>
            <person name="Natvig D.O."/>
            <person name="Lalanne C."/>
            <person name="Gautier V."/>
            <person name="Ament-Velasquez S.L."/>
            <person name="Kruys A."/>
            <person name="Hutchinson M.I."/>
            <person name="Powell A.J."/>
            <person name="Barry K."/>
            <person name="Miller A.N."/>
            <person name="Grigoriev I.V."/>
            <person name="Debuchy R."/>
            <person name="Gladieux P."/>
            <person name="Hiltunen Thoren M."/>
            <person name="Johannesson H."/>
        </authorList>
    </citation>
    <scope>NUCLEOTIDE SEQUENCE</scope>
    <source>
        <strain evidence="3">CBS 333.67</strain>
    </source>
</reference>
<feature type="chain" id="PRO_5042486601" description="Jacalin-type lectin domain-containing protein" evidence="1">
    <location>
        <begin position="25"/>
        <end position="395"/>
    </location>
</feature>
<reference evidence="3" key="2">
    <citation type="submission" date="2023-06" db="EMBL/GenBank/DDBJ databases">
        <authorList>
            <consortium name="Lawrence Berkeley National Laboratory"/>
            <person name="Mondo S.J."/>
            <person name="Hensen N."/>
            <person name="Bonometti L."/>
            <person name="Westerberg I."/>
            <person name="Brannstrom I.O."/>
            <person name="Guillou S."/>
            <person name="Cros-Aarteil S."/>
            <person name="Calhoun S."/>
            <person name="Haridas S."/>
            <person name="Kuo A."/>
            <person name="Pangilinan J."/>
            <person name="Riley R."/>
            <person name="Labutti K."/>
            <person name="Andreopoulos B."/>
            <person name="Lipzen A."/>
            <person name="Chen C."/>
            <person name="Yanf M."/>
            <person name="Daum C."/>
            <person name="Ng V."/>
            <person name="Clum A."/>
            <person name="Steindorff A."/>
            <person name="Ohm R."/>
            <person name="Martin F."/>
            <person name="Silar P."/>
            <person name="Natvig D."/>
            <person name="Lalanne C."/>
            <person name="Gautier V."/>
            <person name="Ament-Velasquez S.L."/>
            <person name="Kruys A."/>
            <person name="Hutchinson M.I."/>
            <person name="Powell A.J."/>
            <person name="Barry K."/>
            <person name="Miller A.N."/>
            <person name="Grigoriev I.V."/>
            <person name="Debuchy R."/>
            <person name="Gladieux P."/>
            <person name="Thoren M.H."/>
            <person name="Johannesson H."/>
        </authorList>
    </citation>
    <scope>NUCLEOTIDE SEQUENCE</scope>
    <source>
        <strain evidence="3">CBS 333.67</strain>
    </source>
</reference>
<dbReference type="SUPFAM" id="SSF51101">
    <property type="entry name" value="Mannose-binding lectins"/>
    <property type="match status" value="1"/>
</dbReference>
<keyword evidence="1" id="KW-0732">Signal</keyword>
<dbReference type="AlphaFoldDB" id="A0AAJ0GV64"/>
<dbReference type="EMBL" id="JAUDZG010000003">
    <property type="protein sequence ID" value="KAK3306757.1"/>
    <property type="molecule type" value="Genomic_DNA"/>
</dbReference>
<feature type="signal peptide" evidence="1">
    <location>
        <begin position="1"/>
        <end position="24"/>
    </location>
</feature>
<dbReference type="InterPro" id="IPR036404">
    <property type="entry name" value="Jacalin-like_lectin_dom_sf"/>
</dbReference>
<dbReference type="GeneID" id="87884567"/>
<feature type="domain" description="Jacalin-type lectin" evidence="2">
    <location>
        <begin position="79"/>
        <end position="206"/>
    </location>
</feature>
<name>A0AAJ0GV64_9PEZI</name>
<sequence length="395" mass="41761">MTTFSVFAALVAFALLALSRAAVASVAAAGPVFSRAASLVRTRVVVVCLSVAAVFPPAALAAQWSPDLCVPPKGVGSSSGGRPFTILGEEGATVSMLRVYRNNGRVGYLRGLVVGFSDGLEVRAGVRKDQFLDLVFAEGETITGATLWKVGNSSSVRVARLDITTTLRSWGFGVDNTASLSATAVDVGSGVLVGFQGRAGDDLDQIAPIFLKRMSSSYVDDIVFEDFGRQDGLQLVTLREGSAIWNGSDYSWTFSGSQGVERETSFVLGTSMSLNIGTTFKATVPFLESGILVGWTGGTTQSWGETVKRTESLGWSTTIALSESNPGVFCTARVWEGRLNVRWTGRQTIIAEGRTSTTAVHGMMKTVAYGKVETVCRPLAVPAPLSAKVGKRFVA</sequence>
<accession>A0AAJ0GV64</accession>
<evidence type="ECO:0000256" key="1">
    <source>
        <dbReference type="SAM" id="SignalP"/>
    </source>
</evidence>
<gene>
    <name evidence="3" type="ORF">B0T15DRAFT_431602</name>
</gene>
<evidence type="ECO:0000313" key="4">
    <source>
        <dbReference type="Proteomes" id="UP001273166"/>
    </source>
</evidence>
<evidence type="ECO:0000313" key="3">
    <source>
        <dbReference type="EMBL" id="KAK3306757.1"/>
    </source>
</evidence>
<comment type="caution">
    <text evidence="3">The sequence shown here is derived from an EMBL/GenBank/DDBJ whole genome shotgun (WGS) entry which is preliminary data.</text>
</comment>
<proteinExistence type="predicted"/>
<dbReference type="Gene3D" id="2.170.15.10">
    <property type="entry name" value="Proaerolysin, chain A, domain 3"/>
    <property type="match status" value="1"/>
</dbReference>
<dbReference type="RefSeq" id="XP_062722537.1">
    <property type="nucleotide sequence ID" value="XM_062865738.1"/>
</dbReference>
<protein>
    <recommendedName>
        <fullName evidence="2">Jacalin-type lectin domain-containing protein</fullName>
    </recommendedName>
</protein>
<dbReference type="Pfam" id="PF01419">
    <property type="entry name" value="Jacalin"/>
    <property type="match status" value="1"/>
</dbReference>
<organism evidence="3 4">
    <name type="scientific">Chaetomium strumarium</name>
    <dbReference type="NCBI Taxonomy" id="1170767"/>
    <lineage>
        <taxon>Eukaryota</taxon>
        <taxon>Fungi</taxon>
        <taxon>Dikarya</taxon>
        <taxon>Ascomycota</taxon>
        <taxon>Pezizomycotina</taxon>
        <taxon>Sordariomycetes</taxon>
        <taxon>Sordariomycetidae</taxon>
        <taxon>Sordariales</taxon>
        <taxon>Chaetomiaceae</taxon>
        <taxon>Chaetomium</taxon>
    </lineage>
</organism>
<dbReference type="Gene3D" id="2.100.10.30">
    <property type="entry name" value="Jacalin-like lectin domain"/>
    <property type="match status" value="1"/>
</dbReference>
<dbReference type="Proteomes" id="UP001273166">
    <property type="component" value="Unassembled WGS sequence"/>
</dbReference>
<dbReference type="InterPro" id="IPR001229">
    <property type="entry name" value="Jacalin-like_lectin_dom"/>
</dbReference>